<dbReference type="OrthoDB" id="10051381at2759"/>
<comment type="caution">
    <text evidence="1">The sequence shown here is derived from an EMBL/GenBank/DDBJ whole genome shotgun (WGS) entry which is preliminary data.</text>
</comment>
<sequence length="73" mass="8547">MLWLICSKQHWNECHRIRTNLSEERIVPQQVNICEDSMHPPLTTDLMLLQLLLAIQLNRETLSFSEEAISCIV</sequence>
<organism evidence="1 2">
    <name type="scientific">Arctia plantaginis</name>
    <name type="common">Wood tiger moth</name>
    <name type="synonym">Phalaena plantaginis</name>
    <dbReference type="NCBI Taxonomy" id="874455"/>
    <lineage>
        <taxon>Eukaryota</taxon>
        <taxon>Metazoa</taxon>
        <taxon>Ecdysozoa</taxon>
        <taxon>Arthropoda</taxon>
        <taxon>Hexapoda</taxon>
        <taxon>Insecta</taxon>
        <taxon>Pterygota</taxon>
        <taxon>Neoptera</taxon>
        <taxon>Endopterygota</taxon>
        <taxon>Lepidoptera</taxon>
        <taxon>Glossata</taxon>
        <taxon>Ditrysia</taxon>
        <taxon>Noctuoidea</taxon>
        <taxon>Erebidae</taxon>
        <taxon>Arctiinae</taxon>
        <taxon>Arctia</taxon>
    </lineage>
</organism>
<dbReference type="AlphaFoldDB" id="A0A8S1B5B6"/>
<reference evidence="1 2" key="1">
    <citation type="submission" date="2020-04" db="EMBL/GenBank/DDBJ databases">
        <authorList>
            <person name="Wallbank WR R."/>
            <person name="Pardo Diaz C."/>
            <person name="Kozak K."/>
            <person name="Martin S."/>
            <person name="Jiggins C."/>
            <person name="Moest M."/>
            <person name="Warren A I."/>
            <person name="Byers J.R.P. K."/>
            <person name="Montejo-Kovacevich G."/>
            <person name="Yen C E."/>
        </authorList>
    </citation>
    <scope>NUCLEOTIDE SEQUENCE [LARGE SCALE GENOMIC DNA]</scope>
</reference>
<gene>
    <name evidence="1" type="ORF">APLA_LOCUS13215</name>
</gene>
<evidence type="ECO:0000313" key="2">
    <source>
        <dbReference type="Proteomes" id="UP000494106"/>
    </source>
</evidence>
<evidence type="ECO:0000313" key="1">
    <source>
        <dbReference type="EMBL" id="CAB3251824.1"/>
    </source>
</evidence>
<name>A0A8S1B5B6_ARCPL</name>
<protein>
    <submittedName>
        <fullName evidence="1">Uncharacterized protein</fullName>
    </submittedName>
</protein>
<dbReference type="EMBL" id="CADEBC010000551">
    <property type="protein sequence ID" value="CAB3251824.1"/>
    <property type="molecule type" value="Genomic_DNA"/>
</dbReference>
<proteinExistence type="predicted"/>
<dbReference type="Proteomes" id="UP000494106">
    <property type="component" value="Unassembled WGS sequence"/>
</dbReference>
<keyword evidence="2" id="KW-1185">Reference proteome</keyword>
<accession>A0A8S1B5B6</accession>